<reference evidence="1 2" key="1">
    <citation type="submission" date="2024-06" db="EMBL/GenBank/DDBJ databases">
        <title>Flavobacterium spp. isolated from glacier.</title>
        <authorList>
            <person name="Han D."/>
        </authorList>
    </citation>
    <scope>NUCLEOTIDE SEQUENCE [LARGE SCALE GENOMIC DNA]</scope>
    <source>
        <strain evidence="1 2">ZS1P70</strain>
    </source>
</reference>
<evidence type="ECO:0000313" key="2">
    <source>
        <dbReference type="Proteomes" id="UP001600107"/>
    </source>
</evidence>
<keyword evidence="2" id="KW-1185">Reference proteome</keyword>
<accession>A0ABW6I407</accession>
<proteinExistence type="predicted"/>
<organism evidence="1 2">
    <name type="scientific">Flavobacterium zhoui</name>
    <dbReference type="NCBI Taxonomy" id="3230414"/>
    <lineage>
        <taxon>Bacteria</taxon>
        <taxon>Pseudomonadati</taxon>
        <taxon>Bacteroidota</taxon>
        <taxon>Flavobacteriia</taxon>
        <taxon>Flavobacteriales</taxon>
        <taxon>Flavobacteriaceae</taxon>
        <taxon>Flavobacterium</taxon>
    </lineage>
</organism>
<evidence type="ECO:0000313" key="1">
    <source>
        <dbReference type="EMBL" id="MFE3871011.1"/>
    </source>
</evidence>
<dbReference type="Proteomes" id="UP001600107">
    <property type="component" value="Unassembled WGS sequence"/>
</dbReference>
<dbReference type="RefSeq" id="WP_379851307.1">
    <property type="nucleotide sequence ID" value="NZ_JBHZPY010000005.1"/>
</dbReference>
<protein>
    <submittedName>
        <fullName evidence="1">Uncharacterized protein</fullName>
    </submittedName>
</protein>
<gene>
    <name evidence="1" type="ORF">ACFX5F_07220</name>
</gene>
<name>A0ABW6I407_9FLAO</name>
<comment type="caution">
    <text evidence="1">The sequence shown here is derived from an EMBL/GenBank/DDBJ whole genome shotgun (WGS) entry which is preliminary data.</text>
</comment>
<dbReference type="EMBL" id="JBHZPY010000005">
    <property type="protein sequence ID" value="MFE3871011.1"/>
    <property type="molecule type" value="Genomic_DNA"/>
</dbReference>
<sequence length="121" mass="13976">MGKQGDFDNGYSENKELFESKTFVGYESTLQGRSFVICINNEQVLLSFKDENYIKNNKENEDTSEGDLYYNDKYTVTVEFIERLDDSPSEDQGEAIYKLVVKDLLSGKKIIKKVYCNGTFF</sequence>